<dbReference type="EMBL" id="FXAM01000001">
    <property type="protein sequence ID" value="SMF94690.1"/>
    <property type="molecule type" value="Genomic_DNA"/>
</dbReference>
<dbReference type="AlphaFoldDB" id="A0A1Y6CWS0"/>
<gene>
    <name evidence="1" type="ORF">SAMN02949497_2022</name>
</gene>
<dbReference type="Proteomes" id="UP000192923">
    <property type="component" value="Unassembled WGS sequence"/>
</dbReference>
<reference evidence="1 2" key="1">
    <citation type="submission" date="2016-12" db="EMBL/GenBank/DDBJ databases">
        <authorList>
            <person name="Song W.-J."/>
            <person name="Kurnit D.M."/>
        </authorList>
    </citation>
    <scope>NUCLEOTIDE SEQUENCE [LARGE SCALE GENOMIC DNA]</scope>
    <source>
        <strain evidence="1 2">175</strain>
    </source>
</reference>
<keyword evidence="2" id="KW-1185">Reference proteome</keyword>
<evidence type="ECO:0000313" key="1">
    <source>
        <dbReference type="EMBL" id="SMF94690.1"/>
    </source>
</evidence>
<sequence>MTPRCQDYCQFLIITQTNYTQTYFADHHHHPAFSHDAINRYLNEDNITPSAAWSIIKGNITQHPNACVVFDDSVSDKRYSQPFQSDYFLPLSN</sequence>
<protein>
    <submittedName>
        <fullName evidence="1">Uncharacterized protein</fullName>
    </submittedName>
</protein>
<name>A0A1Y6CWS0_9GAMM</name>
<organism evidence="1 2">
    <name type="scientific">Methylomagnum ishizawai</name>
    <dbReference type="NCBI Taxonomy" id="1760988"/>
    <lineage>
        <taxon>Bacteria</taxon>
        <taxon>Pseudomonadati</taxon>
        <taxon>Pseudomonadota</taxon>
        <taxon>Gammaproteobacteria</taxon>
        <taxon>Methylococcales</taxon>
        <taxon>Methylococcaceae</taxon>
        <taxon>Methylomagnum</taxon>
    </lineage>
</organism>
<accession>A0A1Y6CWS0</accession>
<evidence type="ECO:0000313" key="2">
    <source>
        <dbReference type="Proteomes" id="UP000192923"/>
    </source>
</evidence>
<proteinExistence type="predicted"/>